<dbReference type="GO" id="GO:0048029">
    <property type="term" value="F:monosaccharide binding"/>
    <property type="evidence" value="ECO:0007669"/>
    <property type="project" value="TreeGrafter"/>
</dbReference>
<proteinExistence type="predicted"/>
<dbReference type="InterPro" id="IPR001672">
    <property type="entry name" value="G6P_Isomerase"/>
</dbReference>
<organism evidence="4 5">
    <name type="scientific">Nocardiopsis ansamitocini</name>
    <dbReference type="NCBI Taxonomy" id="1670832"/>
    <lineage>
        <taxon>Bacteria</taxon>
        <taxon>Bacillati</taxon>
        <taxon>Actinomycetota</taxon>
        <taxon>Actinomycetes</taxon>
        <taxon>Streptosporangiales</taxon>
        <taxon>Nocardiopsidaceae</taxon>
        <taxon>Nocardiopsis</taxon>
    </lineage>
</organism>
<gene>
    <name evidence="4" type="primary">pgi</name>
    <name evidence="4" type="ORF">Nans01_37950</name>
</gene>
<keyword evidence="3 4" id="KW-0413">Isomerase</keyword>
<keyword evidence="2" id="KW-0324">Glycolysis</keyword>
<evidence type="ECO:0000256" key="1">
    <source>
        <dbReference type="ARBA" id="ARBA00022432"/>
    </source>
</evidence>
<dbReference type="PROSITE" id="PS51463">
    <property type="entry name" value="P_GLUCOSE_ISOMERASE_3"/>
    <property type="match status" value="1"/>
</dbReference>
<protein>
    <submittedName>
        <fullName evidence="4">Glucose-6-phosphate isomerase</fullName>
    </submittedName>
</protein>
<dbReference type="GO" id="GO:0006094">
    <property type="term" value="P:gluconeogenesis"/>
    <property type="evidence" value="ECO:0007669"/>
    <property type="project" value="UniProtKB-KW"/>
</dbReference>
<keyword evidence="1" id="KW-0312">Gluconeogenesis</keyword>
<dbReference type="Pfam" id="PF00342">
    <property type="entry name" value="PGI"/>
    <property type="match status" value="1"/>
</dbReference>
<dbReference type="RefSeq" id="WP_285760981.1">
    <property type="nucleotide sequence ID" value="NZ_BSQG01000007.1"/>
</dbReference>
<dbReference type="InterPro" id="IPR046348">
    <property type="entry name" value="SIS_dom_sf"/>
</dbReference>
<dbReference type="AlphaFoldDB" id="A0A9W6UK13"/>
<evidence type="ECO:0000256" key="2">
    <source>
        <dbReference type="ARBA" id="ARBA00023152"/>
    </source>
</evidence>
<evidence type="ECO:0000313" key="4">
    <source>
        <dbReference type="EMBL" id="GLU49444.1"/>
    </source>
</evidence>
<keyword evidence="5" id="KW-1185">Reference proteome</keyword>
<accession>A0A9W6UK13</accession>
<evidence type="ECO:0000313" key="5">
    <source>
        <dbReference type="Proteomes" id="UP001165092"/>
    </source>
</evidence>
<sequence length="544" mass="55596">MSSDQVRAANLTITLRGAVHSAARAAVDGVLEQDDVAARLAAKDATLWGTDAAAEAAVRLGWMDLAQTSRALLGQIAQLAADKRALGLDRVVLAGMGGSSLAPEVITASRNASLVALDTTDAGQVRTALGTDLERTVVVVSSKSGGTVETDSHRRAFEQAFTDAGIDPVERIVVVTDPGSPLAALAAEKGYPTVLADPDVGGRYSALTAFGLVPSALAGVDVEALLDEAAAVSETLAEGGNAALLLGAALGGFAGHDKVVLAGATPAGLGDWIEQLVAESTGKNGTGLLPVVVEGAEAPGFVPGPDTHLIAYSEDGGPDAAHADTLVSGPLGAQFLAWEYATAVAGRLLGIDPFNQPNVQESKDNTKALLDSAGDDGPLPTGTPLLVEGAVEVYTADPELLGEAKDLASVLQVLLRAVPEDGYLAVMAYLDRHGDTAAATLRPGLAALTPRPVTFGWGPRFLHSTGQYHKGGPANGVFLQITGETVRDLPVPGKPYSFGRLQLAQALGDFGAIAERGRPAVRLHLRDRAAGLTELTSALGSVQP</sequence>
<dbReference type="PANTHER" id="PTHR11469:SF1">
    <property type="entry name" value="GLUCOSE-6-PHOSPHATE ISOMERASE"/>
    <property type="match status" value="1"/>
</dbReference>
<dbReference type="GO" id="GO:0004347">
    <property type="term" value="F:glucose-6-phosphate isomerase activity"/>
    <property type="evidence" value="ECO:0007669"/>
    <property type="project" value="InterPro"/>
</dbReference>
<comment type="caution">
    <text evidence="4">The sequence shown here is derived from an EMBL/GenBank/DDBJ whole genome shotgun (WGS) entry which is preliminary data.</text>
</comment>
<dbReference type="PANTHER" id="PTHR11469">
    <property type="entry name" value="GLUCOSE-6-PHOSPHATE ISOMERASE"/>
    <property type="match status" value="1"/>
</dbReference>
<evidence type="ECO:0000256" key="3">
    <source>
        <dbReference type="ARBA" id="ARBA00023235"/>
    </source>
</evidence>
<dbReference type="GO" id="GO:0097367">
    <property type="term" value="F:carbohydrate derivative binding"/>
    <property type="evidence" value="ECO:0007669"/>
    <property type="project" value="InterPro"/>
</dbReference>
<dbReference type="GO" id="GO:0051156">
    <property type="term" value="P:glucose 6-phosphate metabolic process"/>
    <property type="evidence" value="ECO:0007669"/>
    <property type="project" value="TreeGrafter"/>
</dbReference>
<dbReference type="Proteomes" id="UP001165092">
    <property type="component" value="Unassembled WGS sequence"/>
</dbReference>
<dbReference type="SUPFAM" id="SSF53697">
    <property type="entry name" value="SIS domain"/>
    <property type="match status" value="1"/>
</dbReference>
<dbReference type="Gene3D" id="3.40.50.10490">
    <property type="entry name" value="Glucose-6-phosphate isomerase like protein, domain 1"/>
    <property type="match status" value="3"/>
</dbReference>
<reference evidence="4" key="1">
    <citation type="submission" date="2023-02" db="EMBL/GenBank/DDBJ databases">
        <title>Nocardiopsis ansamitocini NBRC 112285.</title>
        <authorList>
            <person name="Ichikawa N."/>
            <person name="Sato H."/>
            <person name="Tonouchi N."/>
        </authorList>
    </citation>
    <scope>NUCLEOTIDE SEQUENCE</scope>
    <source>
        <strain evidence="4">NBRC 112285</strain>
    </source>
</reference>
<dbReference type="EMBL" id="BSQG01000007">
    <property type="protein sequence ID" value="GLU49444.1"/>
    <property type="molecule type" value="Genomic_DNA"/>
</dbReference>
<dbReference type="GO" id="GO:0005829">
    <property type="term" value="C:cytosol"/>
    <property type="evidence" value="ECO:0007669"/>
    <property type="project" value="TreeGrafter"/>
</dbReference>
<name>A0A9W6UK13_9ACTN</name>
<dbReference type="GO" id="GO:0006096">
    <property type="term" value="P:glycolytic process"/>
    <property type="evidence" value="ECO:0007669"/>
    <property type="project" value="UniProtKB-KW"/>
</dbReference>